<evidence type="ECO:0000259" key="2">
    <source>
        <dbReference type="Pfam" id="PF09747"/>
    </source>
</evidence>
<dbReference type="PANTHER" id="PTHR31840:SF1">
    <property type="entry name" value="COILED-COIL DOMAIN-CONTAINING PROTEIN 97"/>
    <property type="match status" value="1"/>
</dbReference>
<proteinExistence type="predicted"/>
<feature type="domain" description="CCD97-like C-terminal" evidence="2">
    <location>
        <begin position="124"/>
        <end position="318"/>
    </location>
</feature>
<dbReference type="InterPro" id="IPR040233">
    <property type="entry name" value="CCD97-like_C"/>
</dbReference>
<accession>A0ABR1AGF0</accession>
<dbReference type="EMBL" id="JAWJWF010000050">
    <property type="protein sequence ID" value="KAK6618391.1"/>
    <property type="molecule type" value="Genomic_DNA"/>
</dbReference>
<dbReference type="Pfam" id="PF09747">
    <property type="entry name" value="CCD97-like_C"/>
    <property type="match status" value="1"/>
</dbReference>
<comment type="caution">
    <text evidence="3">The sequence shown here is derived from an EMBL/GenBank/DDBJ whole genome shotgun (WGS) entry which is preliminary data.</text>
</comment>
<keyword evidence="4" id="KW-1185">Reference proteome</keyword>
<sequence length="334" mass="39463">MSHVEACKKATEDDVRSHGENSSDESCSKEVSESILDHVQECPAVFRSQQIGDPELTVSDKRRIAECMLHKKPVEFLIRFGQFLKEEHFNYFLKKYETSYEIEHYVTMLKKHPSGKDKNIARRNRRFEAMRRLENNGDYFSEEEMKKREPLLYFQMVGQYLNEKEKLKKFREANRNKIPTFSNFLLDKIDKEDLNELMAQQQKEEEEHMDMYAFKNAKNDVCAGQNTRQTNVIDKWGADWDDEKDETNVTCKKPIHKNFIPSPEEKVLLYEEFKSIVQNKFLCGDDNDFNYSEVDSNSDYDCLEIKSQDEEEKYFDEETCDCVNGCTDTGVEDY</sequence>
<evidence type="ECO:0000313" key="3">
    <source>
        <dbReference type="EMBL" id="KAK6618391.1"/>
    </source>
</evidence>
<name>A0ABR1AGF0_POLSC</name>
<dbReference type="Proteomes" id="UP001359485">
    <property type="component" value="Unassembled WGS sequence"/>
</dbReference>
<organism evidence="3 4">
    <name type="scientific">Polyplax serrata</name>
    <name type="common">Common mouse louse</name>
    <dbReference type="NCBI Taxonomy" id="468196"/>
    <lineage>
        <taxon>Eukaryota</taxon>
        <taxon>Metazoa</taxon>
        <taxon>Ecdysozoa</taxon>
        <taxon>Arthropoda</taxon>
        <taxon>Hexapoda</taxon>
        <taxon>Insecta</taxon>
        <taxon>Pterygota</taxon>
        <taxon>Neoptera</taxon>
        <taxon>Paraneoptera</taxon>
        <taxon>Psocodea</taxon>
        <taxon>Troctomorpha</taxon>
        <taxon>Phthiraptera</taxon>
        <taxon>Anoplura</taxon>
        <taxon>Polyplacidae</taxon>
        <taxon>Polyplax</taxon>
    </lineage>
</organism>
<dbReference type="InterPro" id="IPR018613">
    <property type="entry name" value="Ccdc97-like"/>
</dbReference>
<evidence type="ECO:0000256" key="1">
    <source>
        <dbReference type="SAM" id="MobiDB-lite"/>
    </source>
</evidence>
<protein>
    <recommendedName>
        <fullName evidence="2">CCD97-like C-terminal domain-containing protein</fullName>
    </recommendedName>
</protein>
<feature type="region of interest" description="Disordered" evidence="1">
    <location>
        <begin position="1"/>
        <end position="30"/>
    </location>
</feature>
<gene>
    <name evidence="3" type="ORF">RUM44_002843</name>
</gene>
<dbReference type="PANTHER" id="PTHR31840">
    <property type="entry name" value="COILED-COIL DOMAIN-CONTAINING PROTEIN 97"/>
    <property type="match status" value="1"/>
</dbReference>
<reference evidence="3 4" key="1">
    <citation type="submission" date="2023-09" db="EMBL/GenBank/DDBJ databases">
        <title>Genomes of two closely related lineages of the louse Polyplax serrata with different host specificities.</title>
        <authorList>
            <person name="Martinu J."/>
            <person name="Tarabai H."/>
            <person name="Stefka J."/>
            <person name="Hypsa V."/>
        </authorList>
    </citation>
    <scope>NUCLEOTIDE SEQUENCE [LARGE SCALE GENOMIC DNA]</scope>
    <source>
        <strain evidence="3">98ZLc_SE</strain>
    </source>
</reference>
<evidence type="ECO:0000313" key="4">
    <source>
        <dbReference type="Proteomes" id="UP001359485"/>
    </source>
</evidence>